<dbReference type="GO" id="GO:0046872">
    <property type="term" value="F:metal ion binding"/>
    <property type="evidence" value="ECO:0007669"/>
    <property type="project" value="UniProtKB-KW"/>
</dbReference>
<dbReference type="InterPro" id="IPR006638">
    <property type="entry name" value="Elp3/MiaA/NifB-like_rSAM"/>
</dbReference>
<reference evidence="10 11" key="1">
    <citation type="submission" date="2019-02" db="EMBL/GenBank/DDBJ databases">
        <title>Deep-cultivation of Planctomycetes and their phenomic and genomic characterization uncovers novel biology.</title>
        <authorList>
            <person name="Wiegand S."/>
            <person name="Jogler M."/>
            <person name="Boedeker C."/>
            <person name="Pinto D."/>
            <person name="Vollmers J."/>
            <person name="Rivas-Marin E."/>
            <person name="Kohn T."/>
            <person name="Peeters S.H."/>
            <person name="Heuer A."/>
            <person name="Rast P."/>
            <person name="Oberbeckmann S."/>
            <person name="Bunk B."/>
            <person name="Jeske O."/>
            <person name="Meyerdierks A."/>
            <person name="Storesund J.E."/>
            <person name="Kallscheuer N."/>
            <person name="Luecker S."/>
            <person name="Lage O.M."/>
            <person name="Pohl T."/>
            <person name="Merkel B.J."/>
            <person name="Hornburger P."/>
            <person name="Mueller R.-W."/>
            <person name="Bruemmer F."/>
            <person name="Labrenz M."/>
            <person name="Spormann A.M."/>
            <person name="Op den Camp H."/>
            <person name="Overmann J."/>
            <person name="Amann R."/>
            <person name="Jetten M.S.M."/>
            <person name="Mascher T."/>
            <person name="Medema M.H."/>
            <person name="Devos D.P."/>
            <person name="Kaster A.-K."/>
            <person name="Ovreas L."/>
            <person name="Rohde M."/>
            <person name="Galperin M.Y."/>
            <person name="Jogler C."/>
        </authorList>
    </citation>
    <scope>NUCLEOTIDE SEQUENCE [LARGE SCALE GENOMIC DNA]</scope>
    <source>
        <strain evidence="10 11">Poly30</strain>
    </source>
</reference>
<dbReference type="InterPro" id="IPR051198">
    <property type="entry name" value="BchE-like"/>
</dbReference>
<accession>A0A518ENJ4</accession>
<keyword evidence="4" id="KW-0949">S-adenosyl-L-methionine</keyword>
<dbReference type="GO" id="GO:0051539">
    <property type="term" value="F:4 iron, 4 sulfur cluster binding"/>
    <property type="evidence" value="ECO:0007669"/>
    <property type="project" value="UniProtKB-KW"/>
</dbReference>
<evidence type="ECO:0000313" key="11">
    <source>
        <dbReference type="Proteomes" id="UP000320390"/>
    </source>
</evidence>
<evidence type="ECO:0000256" key="4">
    <source>
        <dbReference type="ARBA" id="ARBA00022691"/>
    </source>
</evidence>
<dbReference type="PROSITE" id="PS51332">
    <property type="entry name" value="B12_BINDING"/>
    <property type="match status" value="1"/>
</dbReference>
<dbReference type="SFLD" id="SFLDG01123">
    <property type="entry name" value="methyltransferase_(Class_B)"/>
    <property type="match status" value="1"/>
</dbReference>
<evidence type="ECO:0000256" key="3">
    <source>
        <dbReference type="ARBA" id="ARBA00022679"/>
    </source>
</evidence>
<evidence type="ECO:0000313" key="10">
    <source>
        <dbReference type="EMBL" id="QDV05659.1"/>
    </source>
</evidence>
<keyword evidence="2" id="KW-0489">Methyltransferase</keyword>
<dbReference type="EMBL" id="CP036434">
    <property type="protein sequence ID" value="QDV05659.1"/>
    <property type="molecule type" value="Genomic_DNA"/>
</dbReference>
<dbReference type="RefSeq" id="WP_419191002.1">
    <property type="nucleotide sequence ID" value="NZ_CP036434.1"/>
</dbReference>
<feature type="domain" description="B12-binding" evidence="8">
    <location>
        <begin position="16"/>
        <end position="147"/>
    </location>
</feature>
<dbReference type="InterPro" id="IPR034466">
    <property type="entry name" value="Methyltransferase_Class_B"/>
</dbReference>
<dbReference type="Gene3D" id="3.40.50.280">
    <property type="entry name" value="Cobalamin-binding domain"/>
    <property type="match status" value="1"/>
</dbReference>
<keyword evidence="3" id="KW-0808">Transferase</keyword>
<dbReference type="SMART" id="SM00729">
    <property type="entry name" value="Elp3"/>
    <property type="match status" value="1"/>
</dbReference>
<evidence type="ECO:0000256" key="7">
    <source>
        <dbReference type="ARBA" id="ARBA00023014"/>
    </source>
</evidence>
<dbReference type="InterPro" id="IPR007197">
    <property type="entry name" value="rSAM"/>
</dbReference>
<keyword evidence="11" id="KW-1185">Reference proteome</keyword>
<dbReference type="CDD" id="cd02068">
    <property type="entry name" value="radical_SAM_B12_BD"/>
    <property type="match status" value="1"/>
</dbReference>
<dbReference type="Pfam" id="PF02310">
    <property type="entry name" value="B12-binding"/>
    <property type="match status" value="1"/>
</dbReference>
<protein>
    <submittedName>
        <fullName evidence="10">B12 binding domain protein</fullName>
    </submittedName>
</protein>
<keyword evidence="5" id="KW-0479">Metal-binding</keyword>
<dbReference type="InterPro" id="IPR058240">
    <property type="entry name" value="rSAM_sf"/>
</dbReference>
<gene>
    <name evidence="10" type="ORF">Poly30_11580</name>
</gene>
<keyword evidence="6" id="KW-0408">Iron</keyword>
<dbReference type="SFLD" id="SFLDG01082">
    <property type="entry name" value="B12-binding_domain_containing"/>
    <property type="match status" value="1"/>
</dbReference>
<dbReference type="AlphaFoldDB" id="A0A518ENJ4"/>
<comment type="cofactor">
    <cofactor evidence="1">
        <name>[4Fe-4S] cluster</name>
        <dbReference type="ChEBI" id="CHEBI:49883"/>
    </cofactor>
</comment>
<evidence type="ECO:0000256" key="1">
    <source>
        <dbReference type="ARBA" id="ARBA00001966"/>
    </source>
</evidence>
<name>A0A518ENJ4_9BACT</name>
<dbReference type="SUPFAM" id="SSF102114">
    <property type="entry name" value="Radical SAM enzymes"/>
    <property type="match status" value="1"/>
</dbReference>
<dbReference type="InterPro" id="IPR006158">
    <property type="entry name" value="Cobalamin-bd"/>
</dbReference>
<dbReference type="CDD" id="cd01335">
    <property type="entry name" value="Radical_SAM"/>
    <property type="match status" value="1"/>
</dbReference>
<feature type="domain" description="Radical SAM core" evidence="9">
    <location>
        <begin position="212"/>
        <end position="444"/>
    </location>
</feature>
<dbReference type="PANTHER" id="PTHR43409:SF7">
    <property type="entry name" value="BLL1977 PROTEIN"/>
    <property type="match status" value="1"/>
</dbReference>
<evidence type="ECO:0000256" key="6">
    <source>
        <dbReference type="ARBA" id="ARBA00023004"/>
    </source>
</evidence>
<evidence type="ECO:0000256" key="2">
    <source>
        <dbReference type="ARBA" id="ARBA00022603"/>
    </source>
</evidence>
<dbReference type="SFLD" id="SFLDS00029">
    <property type="entry name" value="Radical_SAM"/>
    <property type="match status" value="1"/>
</dbReference>
<dbReference type="GO" id="GO:0003824">
    <property type="term" value="F:catalytic activity"/>
    <property type="evidence" value="ECO:0007669"/>
    <property type="project" value="InterPro"/>
</dbReference>
<dbReference type="Pfam" id="PF04055">
    <property type="entry name" value="Radical_SAM"/>
    <property type="match status" value="1"/>
</dbReference>
<evidence type="ECO:0000259" key="9">
    <source>
        <dbReference type="PROSITE" id="PS51918"/>
    </source>
</evidence>
<keyword evidence="7" id="KW-0411">Iron-sulfur</keyword>
<evidence type="ECO:0000259" key="8">
    <source>
        <dbReference type="PROSITE" id="PS51332"/>
    </source>
</evidence>
<dbReference type="Gene3D" id="3.80.30.20">
    <property type="entry name" value="tm_1862 like domain"/>
    <property type="match status" value="1"/>
</dbReference>
<dbReference type="PANTHER" id="PTHR43409">
    <property type="entry name" value="ANAEROBIC MAGNESIUM-PROTOPORPHYRIN IX MONOMETHYL ESTER CYCLASE-RELATED"/>
    <property type="match status" value="1"/>
</dbReference>
<dbReference type="PROSITE" id="PS51918">
    <property type="entry name" value="RADICAL_SAM"/>
    <property type="match status" value="1"/>
</dbReference>
<sequence length="539" mass="60685">MIQRKQKIVLFLPHRADPSRGERFSADLLPLELLQIASGPVADGFEVVMIDAMIEPDYLRKIDEACEGALLFASSCILGYQVYDGYVAAKMVREKHPNLPIIWGGWFPSVTPEMYIEHGIADAVGIGQGELTFRDVCNALAAGESLENVPGLAINKDGKAHYTPHRAVVGFDKFEPVPWHLLEYDRYVALQLAPSGNMKVRHRFPLPGKWTPDNPPKGFSMFSSFGCPEPCTFCCSPQLTGRRWKAISGRELAEQTAELQQRFGFDVLRFQDANFGVAEKRTKEYCEGLIDLKVPIHWNGTIEIETIMRYKESTLDLLEESKCHLLWLGAETGTKEMQDRIKKHIGIDNIPIAVGKLVKRKITPGTFWIIGYPGETEESMAATLKQAAHLKYLYPEAGSDVYPFRPIPGTADFDQAVKDGYKAPTTFEDWGGCFEYKYNSHNTPLPESIRNTWARYNNTAAIYDMHVQEGPMWMRKALSKMAGKRLQAGKYTFPVEQKLFDLYVRATGQTQENLSEEYAQLQPETYEQNKATIAAGSSS</sequence>
<dbReference type="GO" id="GO:0031419">
    <property type="term" value="F:cobalamin binding"/>
    <property type="evidence" value="ECO:0007669"/>
    <property type="project" value="InterPro"/>
</dbReference>
<dbReference type="Proteomes" id="UP000320390">
    <property type="component" value="Chromosome"/>
</dbReference>
<evidence type="ECO:0000256" key="5">
    <source>
        <dbReference type="ARBA" id="ARBA00022723"/>
    </source>
</evidence>
<proteinExistence type="predicted"/>
<organism evidence="10 11">
    <name type="scientific">Saltatorellus ferox</name>
    <dbReference type="NCBI Taxonomy" id="2528018"/>
    <lineage>
        <taxon>Bacteria</taxon>
        <taxon>Pseudomonadati</taxon>
        <taxon>Planctomycetota</taxon>
        <taxon>Planctomycetia</taxon>
        <taxon>Planctomycetia incertae sedis</taxon>
        <taxon>Saltatorellus</taxon>
    </lineage>
</organism>
<dbReference type="InterPro" id="IPR023404">
    <property type="entry name" value="rSAM_horseshoe"/>
</dbReference>